<evidence type="ECO:0000313" key="5">
    <source>
        <dbReference type="EMBL" id="ODV92860.1"/>
    </source>
</evidence>
<dbReference type="GO" id="GO:0032889">
    <property type="term" value="P:regulation of vacuole fusion, non-autophagic"/>
    <property type="evidence" value="ECO:0007669"/>
    <property type="project" value="EnsemblFungi"/>
</dbReference>
<evidence type="ECO:0000256" key="3">
    <source>
        <dbReference type="ARBA" id="ARBA00082648"/>
    </source>
</evidence>
<feature type="domain" description="Rab-GAP TBC" evidence="4">
    <location>
        <begin position="367"/>
        <end position="591"/>
    </location>
</feature>
<dbReference type="Pfam" id="PF00566">
    <property type="entry name" value="RabGAP-TBC"/>
    <property type="match status" value="1"/>
</dbReference>
<keyword evidence="1" id="KW-0343">GTPase activation</keyword>
<evidence type="ECO:0000256" key="1">
    <source>
        <dbReference type="ARBA" id="ARBA00022468"/>
    </source>
</evidence>
<evidence type="ECO:0000259" key="4">
    <source>
        <dbReference type="PROSITE" id="PS50086"/>
    </source>
</evidence>
<organism evidence="5 6">
    <name type="scientific">Tortispora caseinolytica NRRL Y-17796</name>
    <dbReference type="NCBI Taxonomy" id="767744"/>
    <lineage>
        <taxon>Eukaryota</taxon>
        <taxon>Fungi</taxon>
        <taxon>Dikarya</taxon>
        <taxon>Ascomycota</taxon>
        <taxon>Saccharomycotina</taxon>
        <taxon>Trigonopsidomycetes</taxon>
        <taxon>Trigonopsidales</taxon>
        <taxon>Trigonopsidaceae</taxon>
        <taxon>Tortispora</taxon>
    </lineage>
</organism>
<dbReference type="GO" id="GO:0005770">
    <property type="term" value="C:late endosome"/>
    <property type="evidence" value="ECO:0007669"/>
    <property type="project" value="EnsemblFungi"/>
</dbReference>
<dbReference type="OrthoDB" id="10264062at2759"/>
<dbReference type="AlphaFoldDB" id="A0A1E4TM72"/>
<dbReference type="SUPFAM" id="SSF47923">
    <property type="entry name" value="Ypt/Rab-GAP domain of gyp1p"/>
    <property type="match status" value="2"/>
</dbReference>
<dbReference type="PROSITE" id="PS50086">
    <property type="entry name" value="TBC_RABGAP"/>
    <property type="match status" value="1"/>
</dbReference>
<dbReference type="Gene3D" id="1.10.8.270">
    <property type="entry name" value="putative rabgap domain of human tbc1 domain family member 14 like domains"/>
    <property type="match status" value="1"/>
</dbReference>
<keyword evidence="6" id="KW-1185">Reference proteome</keyword>
<dbReference type="PANTHER" id="PTHR22957:SF502">
    <property type="entry name" value="SMALL G PROTEIN SIGNALING MODULATOR 2-RELATED"/>
    <property type="match status" value="1"/>
</dbReference>
<name>A0A1E4TM72_9ASCO</name>
<sequence length="701" mass="81380">MSNKVALLFSKSKVYVHPTSSSKDNIPGFLAIVRSTTGSGSTSDAILISWVPEDSLLEKNEVDSYIKVDLQDATPELGPSMEEVLVSKPTGHSILSYAFSIPLTDVYSVSVRPPSVGLWYGSIIIHSKREEDTYPALFFHDSESKSTMLIKRAKSQAFEPFAQDSSDTVTHSFWGGDQFLKELGKYATIQKSTLEPQIFLVNPSGDDLLSFSPKVTEKNNQFSFIALANKFKWKALENLARLTHTSRQVALGAYESAPESVKRWIATPEVKKIGDEFESARVYLAKWALNLAEEAERERHRRKQLILDDSPNQYLESSLGGFEIVDSESQYRRQKPVTNDEWRSFFDSEGYPKVTVLEIKERLFHGGLEPEARPIAWLYLLNVIPWNVSNEEREVILESKRAEYLRLKRQWWEDTERQTNDFHFKDQKSRIEKDVQRTDRNIEMFAPEDYELSEMETSLTHNLTNAHLEQLKALLITYNEYNTSLGYVQGMSDLLAPLYATIQDDSLTFWAFVGFMERMERNFLRNQEGMRDQLKTLGDLVMFMEPALFDHLENANSTNLFFFFRMILVWFKREFEWDDVLRLWEVLWTDYLSSQFHIFVALAILVKHKTVIIENLRQFDEILKYMNDLSNNINLDETLKTAESLYYRFARTVEIVDIQNRDHAEAEDYRPIEVSDNLRSLLKKQVITVKETDDYRTYGAN</sequence>
<dbReference type="PANTHER" id="PTHR22957">
    <property type="entry name" value="TBC1 DOMAIN FAMILY MEMBER GTPASE-ACTIVATING PROTEIN"/>
    <property type="match status" value="1"/>
</dbReference>
<dbReference type="FunFam" id="1.10.472.80:FF:000005">
    <property type="entry name" value="TBC1 domain family member 15"/>
    <property type="match status" value="1"/>
</dbReference>
<proteinExistence type="predicted"/>
<dbReference type="InterPro" id="IPR000195">
    <property type="entry name" value="Rab-GAP-TBC_dom"/>
</dbReference>
<protein>
    <recommendedName>
        <fullName evidence="2">GTPase-activating protein GYP7</fullName>
    </recommendedName>
    <alternativeName>
        <fullName evidence="3">GAP for YPT7</fullName>
    </alternativeName>
</protein>
<dbReference type="SMART" id="SM00164">
    <property type="entry name" value="TBC"/>
    <property type="match status" value="1"/>
</dbReference>
<dbReference type="Gene3D" id="1.10.472.80">
    <property type="entry name" value="Ypt/Rab-GAP domain of gyp1p, domain 3"/>
    <property type="match status" value="1"/>
</dbReference>
<dbReference type="EMBL" id="KV453841">
    <property type="protein sequence ID" value="ODV92860.1"/>
    <property type="molecule type" value="Genomic_DNA"/>
</dbReference>
<dbReference type="GO" id="GO:0005096">
    <property type="term" value="F:GTPase activator activity"/>
    <property type="evidence" value="ECO:0007669"/>
    <property type="project" value="UniProtKB-KW"/>
</dbReference>
<gene>
    <name evidence="5" type="ORF">CANCADRAFT_94517</name>
</gene>
<dbReference type="InterPro" id="IPR021935">
    <property type="entry name" value="SGSM1/2_RBD"/>
</dbReference>
<reference evidence="6" key="1">
    <citation type="submission" date="2016-02" db="EMBL/GenBank/DDBJ databases">
        <title>Comparative genomics of biotechnologically important yeasts.</title>
        <authorList>
            <consortium name="DOE Joint Genome Institute"/>
            <person name="Riley R."/>
            <person name="Haridas S."/>
            <person name="Wolfe K.H."/>
            <person name="Lopes M.R."/>
            <person name="Hittinger C.T."/>
            <person name="Goker M."/>
            <person name="Salamov A."/>
            <person name="Wisecaver J."/>
            <person name="Long T.M."/>
            <person name="Aerts A.L."/>
            <person name="Barry K."/>
            <person name="Choi C."/>
            <person name="Clum A."/>
            <person name="Coughlan A.Y."/>
            <person name="Deshpande S."/>
            <person name="Douglass A.P."/>
            <person name="Hanson S.J."/>
            <person name="Klenk H.-P."/>
            <person name="Labutti K."/>
            <person name="Lapidus A."/>
            <person name="Lindquist E."/>
            <person name="Lipzen A."/>
            <person name="Meier-Kolthoff J.P."/>
            <person name="Ohm R.A."/>
            <person name="Otillar R.P."/>
            <person name="Pangilinan J."/>
            <person name="Peng Y."/>
            <person name="Rokas A."/>
            <person name="Rosa C.A."/>
            <person name="Scheuner C."/>
            <person name="Sibirny A.A."/>
            <person name="Slot J.C."/>
            <person name="Stielow J.B."/>
            <person name="Sun H."/>
            <person name="Kurtzman C.P."/>
            <person name="Blackwell M."/>
            <person name="Jeffries T.W."/>
            <person name="Grigoriev I.V."/>
        </authorList>
    </citation>
    <scope>NUCLEOTIDE SEQUENCE [LARGE SCALE GENOMIC DNA]</scope>
    <source>
        <strain evidence="6">NRRL Y-17796</strain>
    </source>
</reference>
<dbReference type="InterPro" id="IPR035969">
    <property type="entry name" value="Rab-GAP_TBC_sf"/>
</dbReference>
<evidence type="ECO:0000313" key="6">
    <source>
        <dbReference type="Proteomes" id="UP000095023"/>
    </source>
</evidence>
<dbReference type="Proteomes" id="UP000095023">
    <property type="component" value="Unassembled WGS sequence"/>
</dbReference>
<dbReference type="GO" id="GO:0016192">
    <property type="term" value="P:vesicle-mediated transport"/>
    <property type="evidence" value="ECO:0007669"/>
    <property type="project" value="EnsemblFungi"/>
</dbReference>
<accession>A0A1E4TM72</accession>
<evidence type="ECO:0000256" key="2">
    <source>
        <dbReference type="ARBA" id="ARBA00072091"/>
    </source>
</evidence>
<dbReference type="Pfam" id="PF12068">
    <property type="entry name" value="PH_RBD"/>
    <property type="match status" value="1"/>
</dbReference>